<keyword evidence="1" id="KW-0472">Membrane</keyword>
<comment type="caution">
    <text evidence="2">The sequence shown here is derived from an EMBL/GenBank/DDBJ whole genome shotgun (WGS) entry which is preliminary data.</text>
</comment>
<keyword evidence="1" id="KW-0812">Transmembrane</keyword>
<feature type="transmembrane region" description="Helical" evidence="1">
    <location>
        <begin position="309"/>
        <end position="330"/>
    </location>
</feature>
<keyword evidence="3" id="KW-1185">Reference proteome</keyword>
<feature type="transmembrane region" description="Helical" evidence="1">
    <location>
        <begin position="276"/>
        <end position="297"/>
    </location>
</feature>
<gene>
    <name evidence="2" type="ORF">FGO68_gene10797</name>
</gene>
<feature type="transmembrane region" description="Helical" evidence="1">
    <location>
        <begin position="195"/>
        <end position="218"/>
    </location>
</feature>
<keyword evidence="1" id="KW-1133">Transmembrane helix</keyword>
<feature type="transmembrane region" description="Helical" evidence="1">
    <location>
        <begin position="230"/>
        <end position="255"/>
    </location>
</feature>
<accession>A0A8J8T050</accession>
<proteinExistence type="predicted"/>
<evidence type="ECO:0000313" key="2">
    <source>
        <dbReference type="EMBL" id="TNV77254.1"/>
    </source>
</evidence>
<dbReference type="AlphaFoldDB" id="A0A8J8T050"/>
<reference evidence="2" key="1">
    <citation type="submission" date="2019-06" db="EMBL/GenBank/DDBJ databases">
        <authorList>
            <person name="Zheng W."/>
        </authorList>
    </citation>
    <scope>NUCLEOTIDE SEQUENCE</scope>
    <source>
        <strain evidence="2">QDHG01</strain>
    </source>
</reference>
<dbReference type="EMBL" id="RRYP01012224">
    <property type="protein sequence ID" value="TNV77254.1"/>
    <property type="molecule type" value="Genomic_DNA"/>
</dbReference>
<name>A0A8J8T050_HALGN</name>
<evidence type="ECO:0000313" key="3">
    <source>
        <dbReference type="Proteomes" id="UP000785679"/>
    </source>
</evidence>
<dbReference type="Proteomes" id="UP000785679">
    <property type="component" value="Unassembled WGS sequence"/>
</dbReference>
<evidence type="ECO:0000256" key="1">
    <source>
        <dbReference type="SAM" id="Phobius"/>
    </source>
</evidence>
<sequence length="354" mass="40480">MNPTEPLLQQPSISKLSDKLHYQILVNDPAFLDFIEIHAISLGGSTHQDAQGNKFIFYPVSRNGTDKELAILATEQCEFYEQVGWHDGGMPPVVVGGLYWLTEDDSSWRISTYQKLPKREILEIAITDKSEEDYLQKVKNLEHATESQLTNFTSFQWFIIDRADMTSIDKAMNQICTQLHKANWKSETFVGVRKFFVIFIIAAILMGYLANVLLYFWLVYTSRDYSTIVLILIYIAFLIAVTLQDALALIAVYLMQKKGLFGKKLSEMSMENTVGLMVYFMLIYSIVILLVAIIKMFSYDGNYDLQLTFGIHILAIFAFSIIAGILIYILSIKVQNSTDKSNKLKNYLQHKLAH</sequence>
<protein>
    <submittedName>
        <fullName evidence="2">Uncharacterized protein</fullName>
    </submittedName>
</protein>
<organism evidence="2 3">
    <name type="scientific">Halteria grandinella</name>
    <dbReference type="NCBI Taxonomy" id="5974"/>
    <lineage>
        <taxon>Eukaryota</taxon>
        <taxon>Sar</taxon>
        <taxon>Alveolata</taxon>
        <taxon>Ciliophora</taxon>
        <taxon>Intramacronucleata</taxon>
        <taxon>Spirotrichea</taxon>
        <taxon>Stichotrichia</taxon>
        <taxon>Sporadotrichida</taxon>
        <taxon>Halteriidae</taxon>
        <taxon>Halteria</taxon>
    </lineage>
</organism>